<reference evidence="1 2" key="1">
    <citation type="submission" date="2023-07" db="EMBL/GenBank/DDBJ databases">
        <title>Functional and genomic diversity of the sorghum phyllosphere microbiome.</title>
        <authorList>
            <person name="Shade A."/>
        </authorList>
    </citation>
    <scope>NUCLEOTIDE SEQUENCE [LARGE SCALE GENOMIC DNA]</scope>
    <source>
        <strain evidence="1 2">SORGH_AS_1207</strain>
    </source>
</reference>
<gene>
    <name evidence="1" type="ORF">QE412_002571</name>
</gene>
<organism evidence="1 2">
    <name type="scientific">Microbacterium trichothecenolyticum</name>
    <name type="common">Aureobacterium trichothecenolyticum</name>
    <dbReference type="NCBI Taxonomy" id="69370"/>
    <lineage>
        <taxon>Bacteria</taxon>
        <taxon>Bacillati</taxon>
        <taxon>Actinomycetota</taxon>
        <taxon>Actinomycetes</taxon>
        <taxon>Micrococcales</taxon>
        <taxon>Microbacteriaceae</taxon>
        <taxon>Microbacterium</taxon>
    </lineage>
</organism>
<protein>
    <submittedName>
        <fullName evidence="1">Uncharacterized protein</fullName>
    </submittedName>
</protein>
<dbReference type="InterPro" id="IPR028185">
    <property type="entry name" value="Imm70"/>
</dbReference>
<name>A0ABU0TWF8_MICTR</name>
<dbReference type="RefSeq" id="WP_307484335.1">
    <property type="nucleotide sequence ID" value="NZ_JAUTBF010000001.1"/>
</dbReference>
<keyword evidence="2" id="KW-1185">Reference proteome</keyword>
<dbReference type="Proteomes" id="UP001226691">
    <property type="component" value="Unassembled WGS sequence"/>
</dbReference>
<comment type="caution">
    <text evidence="1">The sequence shown here is derived from an EMBL/GenBank/DDBJ whole genome shotgun (WGS) entry which is preliminary data.</text>
</comment>
<sequence length="136" mass="14379">MSVSLRVGPIAYPIGRADFLGSFFDTVAVRLEGGSRGSRFPTLAALYRDGELSADAASSARDELVRAEHELGQHPPTAVVWDIHRPGVLPPWGSDIAATITSLGDYFVTADGRPLNAVMDAAFDASARTGKPARIA</sequence>
<evidence type="ECO:0000313" key="2">
    <source>
        <dbReference type="Proteomes" id="UP001226691"/>
    </source>
</evidence>
<evidence type="ECO:0000313" key="1">
    <source>
        <dbReference type="EMBL" id="MDQ1123998.1"/>
    </source>
</evidence>
<proteinExistence type="predicted"/>
<dbReference type="EMBL" id="JAUTBF010000001">
    <property type="protein sequence ID" value="MDQ1123998.1"/>
    <property type="molecule type" value="Genomic_DNA"/>
</dbReference>
<accession>A0ABU0TWF8</accession>
<dbReference type="Pfam" id="PF15601">
    <property type="entry name" value="Imm70"/>
    <property type="match status" value="1"/>
</dbReference>